<gene>
    <name evidence="7" type="ORF">QR680_011031</name>
</gene>
<accession>A0AA39IQV3</accession>
<reference evidence="7" key="1">
    <citation type="submission" date="2023-06" db="EMBL/GenBank/DDBJ databases">
        <title>Genomic analysis of the entomopathogenic nematode Steinernema hermaphroditum.</title>
        <authorList>
            <person name="Schwarz E.M."/>
            <person name="Heppert J.K."/>
            <person name="Baniya A."/>
            <person name="Schwartz H.T."/>
            <person name="Tan C.-H."/>
            <person name="Antoshechkin I."/>
            <person name="Sternberg P.W."/>
            <person name="Goodrich-Blair H."/>
            <person name="Dillman A.R."/>
        </authorList>
    </citation>
    <scope>NUCLEOTIDE SEQUENCE</scope>
    <source>
        <strain evidence="7">PS9179</strain>
        <tissue evidence="7">Whole animal</tissue>
    </source>
</reference>
<evidence type="ECO:0000256" key="4">
    <source>
        <dbReference type="ARBA" id="ARBA00022989"/>
    </source>
</evidence>
<keyword evidence="8" id="KW-1185">Reference proteome</keyword>
<feature type="transmembrane region" description="Helical" evidence="6">
    <location>
        <begin position="112"/>
        <end position="134"/>
    </location>
</feature>
<dbReference type="PANTHER" id="PTHR31216:SF11">
    <property type="entry name" value="SERPENTINE RECEPTOR CLASS BETA-16-RELATED"/>
    <property type="match status" value="1"/>
</dbReference>
<evidence type="ECO:0000256" key="6">
    <source>
        <dbReference type="SAM" id="Phobius"/>
    </source>
</evidence>
<comment type="similarity">
    <text evidence="2">Belongs to the nematode receptor-like protein srb family.</text>
</comment>
<proteinExistence type="inferred from homology"/>
<feature type="transmembrane region" description="Helical" evidence="6">
    <location>
        <begin position="251"/>
        <end position="271"/>
    </location>
</feature>
<feature type="transmembrane region" description="Helical" evidence="6">
    <location>
        <begin position="155"/>
        <end position="173"/>
    </location>
</feature>
<sequence>MAHSHPFDPSHGFEMECHHATSLSTNPFILGDLVLKVLLSTVGLVLCITLFMRETELRKVLHFNARAIIMVHFLAVMVNALAQSITGAFDFLRFTVLTSSSQCDVSLLSHSYAIYINIPIILSQNMDSLTLVALGIERTVATVWAKSYEQKNYRFVSISLIVASSIVSIWWVVRFFSKVQSKHVDHNLYSMITVPSEVSGDSRLNTLVLALLEITIFIIFLVILGINLRLRRRARRVSAPLAMKYQVEENLASVTVLLPMAFVQVLIYGLTFILSYELGNTHDMDNDNESWLLFTNISPIYHVALPVIWFIQASQKRKTVTRQAQSRVDSLAQDETKTHFDILKDLFHDNKNRTRY</sequence>
<keyword evidence="3 6" id="KW-0812">Transmembrane</keyword>
<evidence type="ECO:0000256" key="3">
    <source>
        <dbReference type="ARBA" id="ARBA00022692"/>
    </source>
</evidence>
<dbReference type="GO" id="GO:0007606">
    <property type="term" value="P:sensory perception of chemical stimulus"/>
    <property type="evidence" value="ECO:0007669"/>
    <property type="project" value="InterPro"/>
</dbReference>
<dbReference type="InterPro" id="IPR019408">
    <property type="entry name" value="7TM_GPCR_serpentine_rcpt_Srab"/>
</dbReference>
<dbReference type="GO" id="GO:0004888">
    <property type="term" value="F:transmembrane signaling receptor activity"/>
    <property type="evidence" value="ECO:0007669"/>
    <property type="project" value="InterPro"/>
</dbReference>
<keyword evidence="5 6" id="KW-0472">Membrane</keyword>
<evidence type="ECO:0000256" key="1">
    <source>
        <dbReference type="ARBA" id="ARBA00004141"/>
    </source>
</evidence>
<comment type="caution">
    <text evidence="7">The sequence shown here is derived from an EMBL/GenBank/DDBJ whole genome shotgun (WGS) entry which is preliminary data.</text>
</comment>
<dbReference type="AlphaFoldDB" id="A0AA39IQV3"/>
<name>A0AA39IQV3_9BILA</name>
<feature type="transmembrane region" description="Helical" evidence="6">
    <location>
        <begin position="33"/>
        <end position="52"/>
    </location>
</feature>
<dbReference type="EMBL" id="JAUCMV010000001">
    <property type="protein sequence ID" value="KAK0428826.1"/>
    <property type="molecule type" value="Genomic_DNA"/>
</dbReference>
<feature type="transmembrane region" description="Helical" evidence="6">
    <location>
        <begin position="207"/>
        <end position="230"/>
    </location>
</feature>
<dbReference type="Gene3D" id="1.20.1070.10">
    <property type="entry name" value="Rhodopsin 7-helix transmembrane proteins"/>
    <property type="match status" value="1"/>
</dbReference>
<dbReference type="GO" id="GO:0016020">
    <property type="term" value="C:membrane"/>
    <property type="evidence" value="ECO:0007669"/>
    <property type="project" value="UniProtKB-SubCell"/>
</dbReference>
<protein>
    <recommendedName>
        <fullName evidence="9">G-protein coupled receptors family 1 profile domain-containing protein</fullName>
    </recommendedName>
</protein>
<comment type="subcellular location">
    <subcellularLocation>
        <location evidence="1">Membrane</location>
        <topology evidence="1">Multi-pass membrane protein</topology>
    </subcellularLocation>
</comment>
<dbReference type="InterPro" id="IPR002184">
    <property type="entry name" value="7TM_GPCR_serpentine_rcpt_Srb"/>
</dbReference>
<dbReference type="Proteomes" id="UP001175271">
    <property type="component" value="Unassembled WGS sequence"/>
</dbReference>
<feature type="transmembrane region" description="Helical" evidence="6">
    <location>
        <begin position="73"/>
        <end position="92"/>
    </location>
</feature>
<dbReference type="PANTHER" id="PTHR31216">
    <property type="entry name" value="SERPENTINE RECEPTOR CLASS BETA-1-RELATED-RELATED"/>
    <property type="match status" value="1"/>
</dbReference>
<evidence type="ECO:0000313" key="8">
    <source>
        <dbReference type="Proteomes" id="UP001175271"/>
    </source>
</evidence>
<dbReference type="SUPFAM" id="SSF81321">
    <property type="entry name" value="Family A G protein-coupled receptor-like"/>
    <property type="match status" value="1"/>
</dbReference>
<evidence type="ECO:0000313" key="7">
    <source>
        <dbReference type="EMBL" id="KAK0428826.1"/>
    </source>
</evidence>
<dbReference type="Pfam" id="PF10292">
    <property type="entry name" value="7TM_GPCR_Srab"/>
    <property type="match status" value="1"/>
</dbReference>
<evidence type="ECO:0008006" key="9">
    <source>
        <dbReference type="Google" id="ProtNLM"/>
    </source>
</evidence>
<feature type="transmembrane region" description="Helical" evidence="6">
    <location>
        <begin position="291"/>
        <end position="311"/>
    </location>
</feature>
<evidence type="ECO:0000256" key="2">
    <source>
        <dbReference type="ARBA" id="ARBA00006860"/>
    </source>
</evidence>
<keyword evidence="4 6" id="KW-1133">Transmembrane helix</keyword>
<evidence type="ECO:0000256" key="5">
    <source>
        <dbReference type="ARBA" id="ARBA00023136"/>
    </source>
</evidence>
<organism evidence="7 8">
    <name type="scientific">Steinernema hermaphroditum</name>
    <dbReference type="NCBI Taxonomy" id="289476"/>
    <lineage>
        <taxon>Eukaryota</taxon>
        <taxon>Metazoa</taxon>
        <taxon>Ecdysozoa</taxon>
        <taxon>Nematoda</taxon>
        <taxon>Chromadorea</taxon>
        <taxon>Rhabditida</taxon>
        <taxon>Tylenchina</taxon>
        <taxon>Panagrolaimomorpha</taxon>
        <taxon>Strongyloidoidea</taxon>
        <taxon>Steinernematidae</taxon>
        <taxon>Steinernema</taxon>
    </lineage>
</organism>